<dbReference type="HAMAP" id="MF_00479">
    <property type="entry name" value="RsxG_RnfG"/>
    <property type="match status" value="1"/>
</dbReference>
<dbReference type="InterPro" id="IPR010209">
    <property type="entry name" value="Ion_transpt_RnfG/RsxG"/>
</dbReference>
<dbReference type="InterPro" id="IPR007329">
    <property type="entry name" value="FMN-bd"/>
</dbReference>
<dbReference type="PIRSF" id="PIRSF006091">
    <property type="entry name" value="E_trnsport_RnfG"/>
    <property type="match status" value="1"/>
</dbReference>
<evidence type="ECO:0000256" key="3">
    <source>
        <dbReference type="ARBA" id="ARBA00022630"/>
    </source>
</evidence>
<dbReference type="AlphaFoldDB" id="A0A1I6I9U2"/>
<dbReference type="GO" id="GO:0005886">
    <property type="term" value="C:plasma membrane"/>
    <property type="evidence" value="ECO:0007669"/>
    <property type="project" value="UniProtKB-SubCell"/>
</dbReference>
<evidence type="ECO:0000256" key="2">
    <source>
        <dbReference type="ARBA" id="ARBA00022553"/>
    </source>
</evidence>
<comment type="subunit">
    <text evidence="6">The complex is composed of six subunits: RnfA, RnfB, RnfC, RnfD, RnfE and RnfG.</text>
</comment>
<evidence type="ECO:0000256" key="5">
    <source>
        <dbReference type="ARBA" id="ARBA00022982"/>
    </source>
</evidence>
<evidence type="ECO:0000256" key="1">
    <source>
        <dbReference type="ARBA" id="ARBA00022448"/>
    </source>
</evidence>
<comment type="function">
    <text evidence="6">Part of a membrane-bound complex that couples electron transfer with translocation of ions across the membrane.</text>
</comment>
<organism evidence="8 9">
    <name type="scientific">Anaeromicropila populeti</name>
    <dbReference type="NCBI Taxonomy" id="37658"/>
    <lineage>
        <taxon>Bacteria</taxon>
        <taxon>Bacillati</taxon>
        <taxon>Bacillota</taxon>
        <taxon>Clostridia</taxon>
        <taxon>Lachnospirales</taxon>
        <taxon>Lachnospiraceae</taxon>
        <taxon>Anaeromicropila</taxon>
    </lineage>
</organism>
<protein>
    <recommendedName>
        <fullName evidence="6">Ion-translocating oxidoreductase complex subunit G</fullName>
        <ecNumber evidence="6">7.-.-.-</ecNumber>
    </recommendedName>
    <alternativeName>
        <fullName evidence="6">Rnf electron transport complex subunit G</fullName>
    </alternativeName>
</protein>
<keyword evidence="6" id="KW-1133">Transmembrane helix</keyword>
<sequence>MENKTKKKNTLVKDAVILFAITLVAGLLLGVCYGITKEPIKEANEKAKQEAYANVFSEADNFVADEGLKALVDNSAQFFTDNDITGAEMNEVLYAVDNSGTPLGYVMSFAATEGYGGNIEISMGIDFNGMITGFEVLSMSETAGLGAKCTTSDFKNQFVGIQADAIEYTKTGKTKDNEIDAISSATITTKAVTKGVNAALAFAKNCNSLQG</sequence>
<keyword evidence="1 6" id="KW-0813">Transport</keyword>
<keyword evidence="9" id="KW-1185">Reference proteome</keyword>
<keyword evidence="6" id="KW-1278">Translocase</keyword>
<evidence type="ECO:0000256" key="4">
    <source>
        <dbReference type="ARBA" id="ARBA00022643"/>
    </source>
</evidence>
<comment type="similarity">
    <text evidence="6">Belongs to the RnfG family.</text>
</comment>
<dbReference type="GO" id="GO:0009055">
    <property type="term" value="F:electron transfer activity"/>
    <property type="evidence" value="ECO:0007669"/>
    <property type="project" value="InterPro"/>
</dbReference>
<dbReference type="PANTHER" id="PTHR36118">
    <property type="entry name" value="ION-TRANSLOCATING OXIDOREDUCTASE COMPLEX SUBUNIT G"/>
    <property type="match status" value="1"/>
</dbReference>
<evidence type="ECO:0000259" key="7">
    <source>
        <dbReference type="SMART" id="SM00900"/>
    </source>
</evidence>
<gene>
    <name evidence="6" type="primary">rnfG</name>
    <name evidence="8" type="ORF">SAMN05661086_00581</name>
</gene>
<dbReference type="OrthoDB" id="9787579at2"/>
<proteinExistence type="inferred from homology"/>
<reference evidence="8 9" key="1">
    <citation type="submission" date="2016-10" db="EMBL/GenBank/DDBJ databases">
        <authorList>
            <person name="de Groot N.N."/>
        </authorList>
    </citation>
    <scope>NUCLEOTIDE SEQUENCE [LARGE SCALE GENOMIC DNA]</scope>
    <source>
        <strain evidence="8 9">743A</strain>
    </source>
</reference>
<feature type="modified residue" description="FMN phosphoryl threonine" evidence="6">
    <location>
        <position position="186"/>
    </location>
</feature>
<keyword evidence="4 6" id="KW-0288">FMN</keyword>
<comment type="subcellular location">
    <subcellularLocation>
        <location evidence="6">Cell membrane</location>
        <topology evidence="6">Single-pass membrane protein</topology>
    </subcellularLocation>
</comment>
<name>A0A1I6I9U2_9FIRM</name>
<evidence type="ECO:0000256" key="6">
    <source>
        <dbReference type="HAMAP-Rule" id="MF_00479"/>
    </source>
</evidence>
<dbReference type="PANTHER" id="PTHR36118:SF1">
    <property type="entry name" value="ION-TRANSLOCATING OXIDOREDUCTASE COMPLEX SUBUNIT G"/>
    <property type="match status" value="1"/>
</dbReference>
<comment type="cofactor">
    <cofactor evidence="6">
        <name>FMN</name>
        <dbReference type="ChEBI" id="CHEBI:58210"/>
    </cofactor>
</comment>
<evidence type="ECO:0000313" key="8">
    <source>
        <dbReference type="EMBL" id="SFR63408.1"/>
    </source>
</evidence>
<feature type="domain" description="FMN-binding" evidence="7">
    <location>
        <begin position="114"/>
        <end position="203"/>
    </location>
</feature>
<dbReference type="EC" id="7.-.-.-" evidence="6"/>
<dbReference type="Proteomes" id="UP000199659">
    <property type="component" value="Unassembled WGS sequence"/>
</dbReference>
<keyword evidence="3 6" id="KW-0285">Flavoprotein</keyword>
<dbReference type="GO" id="GO:0010181">
    <property type="term" value="F:FMN binding"/>
    <property type="evidence" value="ECO:0007669"/>
    <property type="project" value="InterPro"/>
</dbReference>
<keyword evidence="6" id="KW-0812">Transmembrane</keyword>
<dbReference type="SMART" id="SM00900">
    <property type="entry name" value="FMN_bind"/>
    <property type="match status" value="1"/>
</dbReference>
<dbReference type="GO" id="GO:0022900">
    <property type="term" value="P:electron transport chain"/>
    <property type="evidence" value="ECO:0007669"/>
    <property type="project" value="UniProtKB-UniRule"/>
</dbReference>
<dbReference type="EMBL" id="FOYZ01000002">
    <property type="protein sequence ID" value="SFR63408.1"/>
    <property type="molecule type" value="Genomic_DNA"/>
</dbReference>
<keyword evidence="5 6" id="KW-0249">Electron transport</keyword>
<dbReference type="STRING" id="37658.SAMN05661086_00581"/>
<dbReference type="RefSeq" id="WP_092559197.1">
    <property type="nucleotide sequence ID" value="NZ_FOYZ01000002.1"/>
</dbReference>
<accession>A0A1I6I9U2</accession>
<dbReference type="Pfam" id="PF04205">
    <property type="entry name" value="FMN_bind"/>
    <property type="match status" value="1"/>
</dbReference>
<evidence type="ECO:0000313" key="9">
    <source>
        <dbReference type="Proteomes" id="UP000199659"/>
    </source>
</evidence>
<keyword evidence="6" id="KW-0472">Membrane</keyword>
<dbReference type="NCBIfam" id="TIGR01947">
    <property type="entry name" value="rnfG"/>
    <property type="match status" value="1"/>
</dbReference>
<keyword evidence="2 6" id="KW-0597">Phosphoprotein</keyword>
<keyword evidence="6" id="KW-1003">Cell membrane</keyword>